<keyword evidence="6" id="KW-1185">Reference proteome</keyword>
<proteinExistence type="predicted"/>
<dbReference type="Pfam" id="PF00358">
    <property type="entry name" value="PTS_EIIA_1"/>
    <property type="match status" value="1"/>
</dbReference>
<evidence type="ECO:0000256" key="3">
    <source>
        <dbReference type="ARBA" id="ARBA00022679"/>
    </source>
</evidence>
<keyword evidence="1" id="KW-0813">Transport</keyword>
<dbReference type="AlphaFoldDB" id="A0A660DYE1"/>
<dbReference type="SUPFAM" id="SSF51261">
    <property type="entry name" value="Duplicated hybrid motif"/>
    <property type="match status" value="1"/>
</dbReference>
<gene>
    <name evidence="5" type="ORF">MUDAN_MDHGFNIF_02842</name>
</gene>
<evidence type="ECO:0000256" key="2">
    <source>
        <dbReference type="ARBA" id="ARBA00022597"/>
    </source>
</evidence>
<dbReference type="InterPro" id="IPR011055">
    <property type="entry name" value="Dup_hybrid_motif"/>
</dbReference>
<protein>
    <recommendedName>
        <fullName evidence="4">PTS EIIA type-1 domain-containing protein</fullName>
    </recommendedName>
</protein>
<evidence type="ECO:0000259" key="4">
    <source>
        <dbReference type="PROSITE" id="PS51093"/>
    </source>
</evidence>
<evidence type="ECO:0000313" key="6">
    <source>
        <dbReference type="Proteomes" id="UP000289996"/>
    </source>
</evidence>
<evidence type="ECO:0000313" key="5">
    <source>
        <dbReference type="EMBL" id="VDG28111.1"/>
    </source>
</evidence>
<keyword evidence="3" id="KW-0808">Transferase</keyword>
<feature type="domain" description="PTS EIIA type-1" evidence="4">
    <location>
        <begin position="23"/>
        <end position="126"/>
    </location>
</feature>
<dbReference type="Gene3D" id="2.70.70.10">
    <property type="entry name" value="Glucose Permease (Domain IIA)"/>
    <property type="match status" value="1"/>
</dbReference>
<dbReference type="GO" id="GO:0016740">
    <property type="term" value="F:transferase activity"/>
    <property type="evidence" value="ECO:0007669"/>
    <property type="project" value="UniProtKB-KW"/>
</dbReference>
<name>A0A660DYE1_9LACO</name>
<reference evidence="5 6" key="1">
    <citation type="submission" date="2018-11" db="EMBL/GenBank/DDBJ databases">
        <authorList>
            <person name="Wuyts S."/>
        </authorList>
    </citation>
    <scope>NUCLEOTIDE SEQUENCE [LARGE SCALE GENOMIC DNA]</scope>
    <source>
        <strain evidence="5">Lactobacillus mudanjiangensis AMBF249</strain>
    </source>
</reference>
<dbReference type="EMBL" id="UYIG01000090">
    <property type="protein sequence ID" value="VDG28111.1"/>
    <property type="molecule type" value="Genomic_DNA"/>
</dbReference>
<accession>A0A660DYE1</accession>
<dbReference type="Proteomes" id="UP000289996">
    <property type="component" value="Unassembled WGS sequence"/>
</dbReference>
<dbReference type="InterPro" id="IPR001127">
    <property type="entry name" value="PTS_EIIA_1_perm"/>
</dbReference>
<keyword evidence="2" id="KW-0762">Sugar transport</keyword>
<dbReference type="OrthoDB" id="2287055at2"/>
<evidence type="ECO:0000256" key="1">
    <source>
        <dbReference type="ARBA" id="ARBA00022448"/>
    </source>
</evidence>
<dbReference type="RefSeq" id="WP_130851654.1">
    <property type="nucleotide sequence ID" value="NZ_UYIG01000090.1"/>
</dbReference>
<organism evidence="5 6">
    <name type="scientific">Lactiplantibacillus mudanjiangensis</name>
    <dbReference type="NCBI Taxonomy" id="1296538"/>
    <lineage>
        <taxon>Bacteria</taxon>
        <taxon>Bacillati</taxon>
        <taxon>Bacillota</taxon>
        <taxon>Bacilli</taxon>
        <taxon>Lactobacillales</taxon>
        <taxon>Lactobacillaceae</taxon>
        <taxon>Lactiplantibacillus</taxon>
    </lineage>
</organism>
<dbReference type="PROSITE" id="PS51093">
    <property type="entry name" value="PTS_EIIA_TYPE_1"/>
    <property type="match status" value="1"/>
</dbReference>
<sequence>MMKLFQRKHQLQLVAPVGGLVVDIRKSPVKTDAVGFGIEPMVGEIQAPLAGTVTQLSPQNVTIRGTHNCEVTVQLGQPEANVAFNAFSWNVAVGDHVDDSTLLANMDLNALHEANQATTITCIITNQQPSDFEIEKRGLVSQGGVIERCKIRA</sequence>
<dbReference type="GO" id="GO:0009401">
    <property type="term" value="P:phosphoenolpyruvate-dependent sugar phosphotransferase system"/>
    <property type="evidence" value="ECO:0007669"/>
    <property type="project" value="InterPro"/>
</dbReference>